<name>A0A914AFB0_PATMI</name>
<evidence type="ECO:0000313" key="1">
    <source>
        <dbReference type="EnsemblMetazoa" id="XP_038062059.1"/>
    </source>
</evidence>
<dbReference type="Proteomes" id="UP000887568">
    <property type="component" value="Unplaced"/>
</dbReference>
<dbReference type="EnsemblMetazoa" id="XM_038206131.1">
    <property type="protein sequence ID" value="XP_038062059.1"/>
    <property type="gene ID" value="LOC119732564"/>
</dbReference>
<dbReference type="OMA" id="LNMDMVW"/>
<sequence>MMSEELRKAGNVQYKAALEEGLSPVIKCSRLQSAINLYARAASQATGPRMVSEWSSATKNLGMATKRMAQEYMKDKQDTGFAKTLITFREALKYLGQALVRGASLLGDAWRSKLQEEIKASYFEILEIIGTFDDPKKKLREMYQVLNLLPDGEVLSALARYHIADVLFKESVCLLEKGEYQKSLGLLHDIHQPVEEALSILRKGELAEQDLEADELRVDLEIIQQDAQFQICTAESMQARKYGEAMLANLLDEESLNMDMVWNAVDWFKQATLKAAELNLEEEAAALSYLGLINEKLLFSKTKTKIYFKRCLELVEAAKPRTFIGHKWYTQCVAGFKKIQDEERWRDEAAQQEIKQKVLDTLKDEITALKEANTNAVSLLKYLLDHHPSQSSSIKFTKTHLDELKKTEGKYDDTPTLKIRKKLLLRALQDYHPDKVVKSEGETDEQVQRRKIFLEEITKMITAHYEKIKLMT</sequence>
<dbReference type="GeneID" id="119732564"/>
<proteinExistence type="predicted"/>
<reference evidence="1" key="1">
    <citation type="submission" date="2022-11" db="UniProtKB">
        <authorList>
            <consortium name="EnsemblMetazoa"/>
        </authorList>
    </citation>
    <scope>IDENTIFICATION</scope>
</reference>
<dbReference type="OrthoDB" id="3135773at2759"/>
<protein>
    <submittedName>
        <fullName evidence="1">Uncharacterized protein</fullName>
    </submittedName>
</protein>
<organism evidence="1 2">
    <name type="scientific">Patiria miniata</name>
    <name type="common">Bat star</name>
    <name type="synonym">Asterina miniata</name>
    <dbReference type="NCBI Taxonomy" id="46514"/>
    <lineage>
        <taxon>Eukaryota</taxon>
        <taxon>Metazoa</taxon>
        <taxon>Echinodermata</taxon>
        <taxon>Eleutherozoa</taxon>
        <taxon>Asterozoa</taxon>
        <taxon>Asteroidea</taxon>
        <taxon>Valvatacea</taxon>
        <taxon>Valvatida</taxon>
        <taxon>Asterinidae</taxon>
        <taxon>Patiria</taxon>
    </lineage>
</organism>
<dbReference type="AlphaFoldDB" id="A0A914AFB0"/>
<keyword evidence="2" id="KW-1185">Reference proteome</keyword>
<dbReference type="RefSeq" id="XP_038062059.1">
    <property type="nucleotide sequence ID" value="XM_038206131.1"/>
</dbReference>
<accession>A0A914AFB0</accession>
<evidence type="ECO:0000313" key="2">
    <source>
        <dbReference type="Proteomes" id="UP000887568"/>
    </source>
</evidence>